<dbReference type="PROSITE" id="PS00175">
    <property type="entry name" value="PG_MUTASE"/>
    <property type="match status" value="1"/>
</dbReference>
<organism evidence="5 6">
    <name type="scientific">Knoellia sinensis KCTC 19936</name>
    <dbReference type="NCBI Taxonomy" id="1385520"/>
    <lineage>
        <taxon>Bacteria</taxon>
        <taxon>Bacillati</taxon>
        <taxon>Actinomycetota</taxon>
        <taxon>Actinomycetes</taxon>
        <taxon>Micrococcales</taxon>
        <taxon>Intrasporangiaceae</taxon>
        <taxon>Knoellia</taxon>
    </lineage>
</organism>
<dbReference type="Pfam" id="PF00300">
    <property type="entry name" value="His_Phos_1"/>
    <property type="match status" value="1"/>
</dbReference>
<protein>
    <submittedName>
        <fullName evidence="5">Phosphoglycerate kinase</fullName>
    </submittedName>
</protein>
<comment type="caution">
    <text evidence="5">The sequence shown here is derived from an EMBL/GenBank/DDBJ whole genome shotgun (WGS) entry which is preliminary data.</text>
</comment>
<dbReference type="PIRSF" id="PIRSF000709">
    <property type="entry name" value="6PFK_2-Ptase"/>
    <property type="match status" value="1"/>
</dbReference>
<feature type="binding site" evidence="4">
    <location>
        <position position="63"/>
    </location>
    <ligand>
        <name>substrate</name>
    </ligand>
</feature>
<name>A0A0A0J3M2_9MICO</name>
<dbReference type="CDD" id="cd07067">
    <property type="entry name" value="HP_PGM_like"/>
    <property type="match status" value="1"/>
</dbReference>
<dbReference type="InterPro" id="IPR001345">
    <property type="entry name" value="PG/BPGM_mutase_AS"/>
</dbReference>
<dbReference type="RefSeq" id="WP_035916837.1">
    <property type="nucleotide sequence ID" value="NZ_AVPJ01000009.1"/>
</dbReference>
<evidence type="ECO:0000313" key="5">
    <source>
        <dbReference type="EMBL" id="KGN31940.1"/>
    </source>
</evidence>
<dbReference type="SUPFAM" id="SSF53254">
    <property type="entry name" value="Phosphoglycerate mutase-like"/>
    <property type="match status" value="1"/>
</dbReference>
<dbReference type="Proteomes" id="UP000030002">
    <property type="component" value="Unassembled WGS sequence"/>
</dbReference>
<reference evidence="5 6" key="1">
    <citation type="submission" date="2013-08" db="EMBL/GenBank/DDBJ databases">
        <title>The genome sequence of Knoellia sinensis.</title>
        <authorList>
            <person name="Zhu W."/>
            <person name="Wang G."/>
        </authorList>
    </citation>
    <scope>NUCLEOTIDE SEQUENCE [LARGE SCALE GENOMIC DNA]</scope>
    <source>
        <strain evidence="5 6">KCTC 19936</strain>
    </source>
</reference>
<dbReference type="InterPro" id="IPR013078">
    <property type="entry name" value="His_Pase_superF_clade-1"/>
</dbReference>
<dbReference type="AlphaFoldDB" id="A0A0A0J3M2"/>
<evidence type="ECO:0000313" key="6">
    <source>
        <dbReference type="Proteomes" id="UP000030002"/>
    </source>
</evidence>
<dbReference type="GO" id="GO:0016791">
    <property type="term" value="F:phosphatase activity"/>
    <property type="evidence" value="ECO:0007669"/>
    <property type="project" value="TreeGrafter"/>
</dbReference>
<dbReference type="GO" id="GO:0005737">
    <property type="term" value="C:cytoplasm"/>
    <property type="evidence" value="ECO:0007669"/>
    <property type="project" value="TreeGrafter"/>
</dbReference>
<keyword evidence="5" id="KW-0808">Transferase</keyword>
<accession>A0A0A0J3M2</accession>
<feature type="active site" description="Proton donor/acceptor" evidence="3">
    <location>
        <position position="87"/>
    </location>
</feature>
<dbReference type="GO" id="GO:0016301">
    <property type="term" value="F:kinase activity"/>
    <property type="evidence" value="ECO:0007669"/>
    <property type="project" value="UniProtKB-KW"/>
</dbReference>
<feature type="binding site" evidence="4">
    <location>
        <begin position="10"/>
        <end position="17"/>
    </location>
    <ligand>
        <name>substrate</name>
    </ligand>
</feature>
<dbReference type="OrthoDB" id="4697614at2"/>
<gene>
    <name evidence="5" type="ORF">N802_19495</name>
</gene>
<keyword evidence="2" id="KW-0413">Isomerase</keyword>
<evidence type="ECO:0000256" key="4">
    <source>
        <dbReference type="PIRSR" id="PIRSR613078-2"/>
    </source>
</evidence>
<evidence type="ECO:0000256" key="1">
    <source>
        <dbReference type="ARBA" id="ARBA00023152"/>
    </source>
</evidence>
<proteinExistence type="predicted"/>
<dbReference type="SMART" id="SM00855">
    <property type="entry name" value="PGAM"/>
    <property type="match status" value="1"/>
</dbReference>
<dbReference type="Gene3D" id="3.40.50.1240">
    <property type="entry name" value="Phosphoglycerate mutase-like"/>
    <property type="match status" value="1"/>
</dbReference>
<keyword evidence="5" id="KW-0418">Kinase</keyword>
<evidence type="ECO:0000256" key="2">
    <source>
        <dbReference type="ARBA" id="ARBA00023235"/>
    </source>
</evidence>
<evidence type="ECO:0000256" key="3">
    <source>
        <dbReference type="PIRSR" id="PIRSR613078-1"/>
    </source>
</evidence>
<dbReference type="PANTHER" id="PTHR48100:SF1">
    <property type="entry name" value="HISTIDINE PHOSPHATASE FAMILY PROTEIN-RELATED"/>
    <property type="match status" value="1"/>
</dbReference>
<dbReference type="EMBL" id="AVPJ01000009">
    <property type="protein sequence ID" value="KGN31940.1"/>
    <property type="molecule type" value="Genomic_DNA"/>
</dbReference>
<dbReference type="InterPro" id="IPR050275">
    <property type="entry name" value="PGM_Phosphatase"/>
</dbReference>
<dbReference type="PANTHER" id="PTHR48100">
    <property type="entry name" value="BROAD-SPECIFICITY PHOSPHATASE YOR283W-RELATED"/>
    <property type="match status" value="1"/>
</dbReference>
<feature type="active site" description="Tele-phosphohistidine intermediate" evidence="3">
    <location>
        <position position="11"/>
    </location>
</feature>
<dbReference type="InterPro" id="IPR029033">
    <property type="entry name" value="His_PPase_superfam"/>
</dbReference>
<sequence>MKPVHLHLVRHGQSTWNVEGRLQGQTAHPDLTDLGHEQAKAAAAALTSLVRGSVAVVTSDLVRARHTAEHIAATLGVVPTPDPDLREQALGSLEGRLTSELSAEPTPDATHVSEVRWGGGESLEDVHRRLAAPIERARLTAYEHVVWVTHGDTMRVALARLDGRTHREVDWAPIGNGAVVSVTVARG</sequence>
<dbReference type="STRING" id="1385520.N802_19495"/>
<dbReference type="eggNOG" id="COG0406">
    <property type="taxonomic scope" value="Bacteria"/>
</dbReference>
<keyword evidence="6" id="KW-1185">Reference proteome</keyword>
<keyword evidence="1" id="KW-0324">Glycolysis</keyword>